<feature type="non-terminal residue" evidence="1">
    <location>
        <position position="1"/>
    </location>
</feature>
<accession>X1M0A0</accession>
<proteinExistence type="predicted"/>
<dbReference type="EMBL" id="BARV01017585">
    <property type="protein sequence ID" value="GAI24977.1"/>
    <property type="molecule type" value="Genomic_DNA"/>
</dbReference>
<sequence>DATNSINMGLHDSIFYIQINDGAWAGEYYNNAVSAGSWTHVGFTGNSGTLKIYLDGILVTSLSGVVKGSAGGTLRARIGCHLDAIDDTFVGNIADIRIYNKALTTAEILQIYRGQS</sequence>
<evidence type="ECO:0008006" key="2">
    <source>
        <dbReference type="Google" id="ProtNLM"/>
    </source>
</evidence>
<dbReference type="Pfam" id="PF13385">
    <property type="entry name" value="Laminin_G_3"/>
    <property type="match status" value="1"/>
</dbReference>
<comment type="caution">
    <text evidence="1">The sequence shown here is derived from an EMBL/GenBank/DDBJ whole genome shotgun (WGS) entry which is preliminary data.</text>
</comment>
<reference evidence="1" key="1">
    <citation type="journal article" date="2014" name="Front. Microbiol.">
        <title>High frequency of phylogenetically diverse reductive dehalogenase-homologous genes in deep subseafloor sedimentary metagenomes.</title>
        <authorList>
            <person name="Kawai M."/>
            <person name="Futagami T."/>
            <person name="Toyoda A."/>
            <person name="Takaki Y."/>
            <person name="Nishi S."/>
            <person name="Hori S."/>
            <person name="Arai W."/>
            <person name="Tsubouchi T."/>
            <person name="Morono Y."/>
            <person name="Uchiyama I."/>
            <person name="Ito T."/>
            <person name="Fujiyama A."/>
            <person name="Inagaki F."/>
            <person name="Takami H."/>
        </authorList>
    </citation>
    <scope>NUCLEOTIDE SEQUENCE</scope>
    <source>
        <strain evidence="1">Expedition CK06-06</strain>
    </source>
</reference>
<evidence type="ECO:0000313" key="1">
    <source>
        <dbReference type="EMBL" id="GAI24977.1"/>
    </source>
</evidence>
<dbReference type="InterPro" id="IPR013320">
    <property type="entry name" value="ConA-like_dom_sf"/>
</dbReference>
<dbReference type="SUPFAM" id="SSF49899">
    <property type="entry name" value="Concanavalin A-like lectins/glucanases"/>
    <property type="match status" value="1"/>
</dbReference>
<organism evidence="1">
    <name type="scientific">marine sediment metagenome</name>
    <dbReference type="NCBI Taxonomy" id="412755"/>
    <lineage>
        <taxon>unclassified sequences</taxon>
        <taxon>metagenomes</taxon>
        <taxon>ecological metagenomes</taxon>
    </lineage>
</organism>
<dbReference type="Gene3D" id="2.60.120.200">
    <property type="match status" value="1"/>
</dbReference>
<name>X1M0A0_9ZZZZ</name>
<gene>
    <name evidence="1" type="ORF">S06H3_29927</name>
</gene>
<dbReference type="AlphaFoldDB" id="X1M0A0"/>
<protein>
    <recommendedName>
        <fullName evidence="2">LamG-like jellyroll fold domain-containing protein</fullName>
    </recommendedName>
</protein>